<evidence type="ECO:0000256" key="3">
    <source>
        <dbReference type="SAM" id="Phobius"/>
    </source>
</evidence>
<proteinExistence type="predicted"/>
<evidence type="ECO:0000256" key="2">
    <source>
        <dbReference type="ARBA" id="ARBA00023054"/>
    </source>
</evidence>
<evidence type="ECO:0000256" key="1">
    <source>
        <dbReference type="ARBA" id="ARBA00004196"/>
    </source>
</evidence>
<dbReference type="RefSeq" id="WP_343814688.1">
    <property type="nucleotide sequence ID" value="NZ_BAAAFA010000001.1"/>
</dbReference>
<keyword evidence="3" id="KW-0812">Transmembrane</keyword>
<evidence type="ECO:0000313" key="5">
    <source>
        <dbReference type="Proteomes" id="UP001500021"/>
    </source>
</evidence>
<dbReference type="PANTHER" id="PTHR32347">
    <property type="entry name" value="EFFLUX SYSTEM COMPONENT YKNX-RELATED"/>
    <property type="match status" value="1"/>
</dbReference>
<protein>
    <submittedName>
        <fullName evidence="4">Uncharacterized protein</fullName>
    </submittedName>
</protein>
<dbReference type="Proteomes" id="UP001500021">
    <property type="component" value="Unassembled WGS sequence"/>
</dbReference>
<accession>A0ABN1L3G3</accession>
<dbReference type="InterPro" id="IPR050465">
    <property type="entry name" value="UPF0194_transport"/>
</dbReference>
<gene>
    <name evidence="4" type="ORF">GCM10009111_05470</name>
</gene>
<name>A0ABN1L3G3_9GAMM</name>
<sequence>MKNKIKIIYRSLIVICVLMLLTGWYLGYSNTMPYIDKNSVTITQVESGDFSIKVEGYGTLQSLNKRLLTATSNALVDEIKLKPGAIVNEDTIIMTLKNPSLEADLRQALAKLQNSKTQKRQTLLHQQREVLNNESTLSELEAQE</sequence>
<evidence type="ECO:0000313" key="4">
    <source>
        <dbReference type="EMBL" id="GAA0812057.1"/>
    </source>
</evidence>
<comment type="subcellular location">
    <subcellularLocation>
        <location evidence="1">Cell envelope</location>
    </subcellularLocation>
</comment>
<keyword evidence="5" id="KW-1185">Reference proteome</keyword>
<dbReference type="PANTHER" id="PTHR32347:SF23">
    <property type="entry name" value="BLL5650 PROTEIN"/>
    <property type="match status" value="1"/>
</dbReference>
<reference evidence="4 5" key="1">
    <citation type="journal article" date="2019" name="Int. J. Syst. Evol. Microbiol.">
        <title>The Global Catalogue of Microorganisms (GCM) 10K type strain sequencing project: providing services to taxonomists for standard genome sequencing and annotation.</title>
        <authorList>
            <consortium name="The Broad Institute Genomics Platform"/>
            <consortium name="The Broad Institute Genome Sequencing Center for Infectious Disease"/>
            <person name="Wu L."/>
            <person name="Ma J."/>
        </authorList>
    </citation>
    <scope>NUCLEOTIDE SEQUENCE [LARGE SCALE GENOMIC DNA]</scope>
    <source>
        <strain evidence="4 5">JCM 15608</strain>
    </source>
</reference>
<keyword evidence="2" id="KW-0175">Coiled coil</keyword>
<comment type="caution">
    <text evidence="4">The sequence shown here is derived from an EMBL/GenBank/DDBJ whole genome shotgun (WGS) entry which is preliminary data.</text>
</comment>
<keyword evidence="3" id="KW-1133">Transmembrane helix</keyword>
<organism evidence="4 5">
    <name type="scientific">Colwellia asteriadis</name>
    <dbReference type="NCBI Taxonomy" id="517723"/>
    <lineage>
        <taxon>Bacteria</taxon>
        <taxon>Pseudomonadati</taxon>
        <taxon>Pseudomonadota</taxon>
        <taxon>Gammaproteobacteria</taxon>
        <taxon>Alteromonadales</taxon>
        <taxon>Colwelliaceae</taxon>
        <taxon>Colwellia</taxon>
    </lineage>
</organism>
<dbReference type="EMBL" id="BAAAFA010000001">
    <property type="protein sequence ID" value="GAA0812057.1"/>
    <property type="molecule type" value="Genomic_DNA"/>
</dbReference>
<feature type="transmembrane region" description="Helical" evidence="3">
    <location>
        <begin position="7"/>
        <end position="27"/>
    </location>
</feature>
<keyword evidence="3" id="KW-0472">Membrane</keyword>